<comment type="similarity">
    <text evidence="1 6 7">Belongs to the NDK family.</text>
</comment>
<organism evidence="11">
    <name type="scientific">Schistocephalus solidus</name>
    <name type="common">Tapeworm</name>
    <dbReference type="NCBI Taxonomy" id="70667"/>
    <lineage>
        <taxon>Eukaryota</taxon>
        <taxon>Metazoa</taxon>
        <taxon>Spiralia</taxon>
        <taxon>Lophotrochozoa</taxon>
        <taxon>Platyhelminthes</taxon>
        <taxon>Cestoda</taxon>
        <taxon>Eucestoda</taxon>
        <taxon>Diphyllobothriidea</taxon>
        <taxon>Diphyllobothriidae</taxon>
        <taxon>Schistocephalus</taxon>
    </lineage>
</organism>
<evidence type="ECO:0000256" key="5">
    <source>
        <dbReference type="ARBA" id="ARBA00022840"/>
    </source>
</evidence>
<keyword evidence="5" id="KW-0067">ATP-binding</keyword>
<feature type="domain" description="Nucleoside diphosphate kinase-like" evidence="8">
    <location>
        <begin position="4"/>
        <end position="147"/>
    </location>
</feature>
<dbReference type="SUPFAM" id="SSF54919">
    <property type="entry name" value="Nucleoside diphosphate kinase, NDK"/>
    <property type="match status" value="1"/>
</dbReference>
<accession>A0A183SWY4</accession>
<dbReference type="AlphaFoldDB" id="A0A183SWY4"/>
<dbReference type="GO" id="GO:0006183">
    <property type="term" value="P:GTP biosynthetic process"/>
    <property type="evidence" value="ECO:0007669"/>
    <property type="project" value="InterPro"/>
</dbReference>
<dbReference type="PROSITE" id="PS51374">
    <property type="entry name" value="NDPK_LIKE"/>
    <property type="match status" value="1"/>
</dbReference>
<dbReference type="GO" id="GO:0006228">
    <property type="term" value="P:UTP biosynthetic process"/>
    <property type="evidence" value="ECO:0007669"/>
    <property type="project" value="InterPro"/>
</dbReference>
<dbReference type="SMART" id="SM00562">
    <property type="entry name" value="NDK"/>
    <property type="match status" value="1"/>
</dbReference>
<dbReference type="Gene3D" id="3.30.70.141">
    <property type="entry name" value="Nucleoside diphosphate kinase-like domain"/>
    <property type="match status" value="1"/>
</dbReference>
<evidence type="ECO:0000256" key="2">
    <source>
        <dbReference type="ARBA" id="ARBA00022679"/>
    </source>
</evidence>
<dbReference type="PANTHER" id="PTHR46161:SF3">
    <property type="entry name" value="NUCLEOSIDE DIPHOSPHATE KINASE DDB_G0292928-RELATED"/>
    <property type="match status" value="1"/>
</dbReference>
<evidence type="ECO:0000313" key="10">
    <source>
        <dbReference type="Proteomes" id="UP000275846"/>
    </source>
</evidence>
<evidence type="ECO:0000256" key="4">
    <source>
        <dbReference type="ARBA" id="ARBA00022777"/>
    </source>
</evidence>
<dbReference type="EMBL" id="UYSU01034819">
    <property type="protein sequence ID" value="VDL95117.1"/>
    <property type="molecule type" value="Genomic_DNA"/>
</dbReference>
<feature type="binding site" evidence="6">
    <location>
        <position position="119"/>
    </location>
    <ligand>
        <name>ATP</name>
        <dbReference type="ChEBI" id="CHEBI:30616"/>
    </ligand>
</feature>
<dbReference type="PRINTS" id="PR01243">
    <property type="entry name" value="NUCDPKINASE"/>
</dbReference>
<feature type="binding site" evidence="6">
    <location>
        <position position="12"/>
    </location>
    <ligand>
        <name>ATP</name>
        <dbReference type="ChEBI" id="CHEBI:30616"/>
    </ligand>
</feature>
<keyword evidence="2" id="KW-0808">Transferase</keyword>
<evidence type="ECO:0000256" key="6">
    <source>
        <dbReference type="PROSITE-ProRule" id="PRU00706"/>
    </source>
</evidence>
<dbReference type="InterPro" id="IPR036850">
    <property type="entry name" value="NDK-like_dom_sf"/>
</dbReference>
<keyword evidence="3" id="KW-0547">Nucleotide-binding</keyword>
<evidence type="ECO:0000256" key="7">
    <source>
        <dbReference type="RuleBase" id="RU004011"/>
    </source>
</evidence>
<feature type="active site" description="Pros-phosphohistidine intermediate" evidence="6">
    <location>
        <position position="122"/>
    </location>
</feature>
<proteinExistence type="inferred from homology"/>
<feature type="binding site" evidence="6">
    <location>
        <position position="89"/>
    </location>
    <ligand>
        <name>ATP</name>
        <dbReference type="ChEBI" id="CHEBI:30616"/>
    </ligand>
</feature>
<feature type="binding site" evidence="6">
    <location>
        <position position="61"/>
    </location>
    <ligand>
        <name>ATP</name>
        <dbReference type="ChEBI" id="CHEBI:30616"/>
    </ligand>
</feature>
<name>A0A183SWY4_SCHSO</name>
<evidence type="ECO:0000313" key="9">
    <source>
        <dbReference type="EMBL" id="VDL95117.1"/>
    </source>
</evidence>
<dbReference type="WBParaSite" id="SSLN_0000906901-mRNA-1">
    <property type="protein sequence ID" value="SSLN_0000906901-mRNA-1"/>
    <property type="gene ID" value="SSLN_0000906901"/>
</dbReference>
<evidence type="ECO:0000313" key="11">
    <source>
        <dbReference type="WBParaSite" id="SSLN_0000906901-mRNA-1"/>
    </source>
</evidence>
<keyword evidence="4" id="KW-0418">Kinase</keyword>
<dbReference type="GO" id="GO:0004550">
    <property type="term" value="F:nucleoside diphosphate kinase activity"/>
    <property type="evidence" value="ECO:0007669"/>
    <property type="project" value="InterPro"/>
</dbReference>
<dbReference type="Pfam" id="PF00334">
    <property type="entry name" value="NDK"/>
    <property type="match status" value="1"/>
</dbReference>
<reference evidence="9 10" key="2">
    <citation type="submission" date="2018-11" db="EMBL/GenBank/DDBJ databases">
        <authorList>
            <consortium name="Pathogen Informatics"/>
        </authorList>
    </citation>
    <scope>NUCLEOTIDE SEQUENCE [LARGE SCALE GENOMIC DNA]</scope>
    <source>
        <strain evidence="9 10">NST_G2</strain>
    </source>
</reference>
<feature type="binding site" evidence="6">
    <location>
        <position position="109"/>
    </location>
    <ligand>
        <name>ATP</name>
        <dbReference type="ChEBI" id="CHEBI:30616"/>
    </ligand>
</feature>
<dbReference type="Proteomes" id="UP000275846">
    <property type="component" value="Unassembled WGS sequence"/>
</dbReference>
<sequence length="150" mass="17183">MTKETITLAIFKPDVQRIWAFRRLAELAIHNIGLKILLQREFRMSKSAAESFYAAHKGKFFYDRLVNYMISGPIGVYVLSGDSAITRWRQLIGPTKVYRAVLFEPDSLRGTLGLTDTRNGFHGSGEYSKESAQEEISFFFPELDIQQLLK</sequence>
<dbReference type="InterPro" id="IPR034907">
    <property type="entry name" value="NDK-like_dom"/>
</dbReference>
<protein>
    <submittedName>
        <fullName evidence="11">NDK domain-containing protein</fullName>
    </submittedName>
</protein>
<dbReference type="PANTHER" id="PTHR46161">
    <property type="entry name" value="NUCLEOSIDE DIPHOSPHATE KINASE"/>
    <property type="match status" value="1"/>
</dbReference>
<evidence type="ECO:0000256" key="3">
    <source>
        <dbReference type="ARBA" id="ARBA00022741"/>
    </source>
</evidence>
<dbReference type="OrthoDB" id="25346at2759"/>
<dbReference type="GO" id="GO:0006241">
    <property type="term" value="P:CTP biosynthetic process"/>
    <property type="evidence" value="ECO:0007669"/>
    <property type="project" value="InterPro"/>
</dbReference>
<dbReference type="GO" id="GO:0005524">
    <property type="term" value="F:ATP binding"/>
    <property type="evidence" value="ECO:0007669"/>
    <property type="project" value="UniProtKB-KW"/>
</dbReference>
<dbReference type="InterPro" id="IPR001564">
    <property type="entry name" value="Nucleoside_diP_kinase"/>
</dbReference>
<reference evidence="11" key="1">
    <citation type="submission" date="2016-06" db="UniProtKB">
        <authorList>
            <consortium name="WormBaseParasite"/>
        </authorList>
    </citation>
    <scope>IDENTIFICATION</scope>
</reference>
<evidence type="ECO:0000256" key="1">
    <source>
        <dbReference type="ARBA" id="ARBA00008142"/>
    </source>
</evidence>
<feature type="binding site" evidence="6">
    <location>
        <position position="95"/>
    </location>
    <ligand>
        <name>ATP</name>
        <dbReference type="ChEBI" id="CHEBI:30616"/>
    </ligand>
</feature>
<keyword evidence="10" id="KW-1185">Reference proteome</keyword>
<evidence type="ECO:0000259" key="8">
    <source>
        <dbReference type="SMART" id="SM00562"/>
    </source>
</evidence>
<gene>
    <name evidence="9" type="ORF">SSLN_LOCUS8732</name>
</gene>
<dbReference type="STRING" id="70667.A0A183SWY4"/>